<evidence type="ECO:0000313" key="1">
    <source>
        <dbReference type="EMBL" id="SUZ72395.1"/>
    </source>
</evidence>
<dbReference type="EMBL" id="UINC01001150">
    <property type="protein sequence ID" value="SUZ72395.1"/>
    <property type="molecule type" value="Genomic_DNA"/>
</dbReference>
<reference evidence="1" key="1">
    <citation type="submission" date="2018-05" db="EMBL/GenBank/DDBJ databases">
        <authorList>
            <person name="Lanie J.A."/>
            <person name="Ng W.-L."/>
            <person name="Kazmierczak K.M."/>
            <person name="Andrzejewski T.M."/>
            <person name="Davidsen T.M."/>
            <person name="Wayne K.J."/>
            <person name="Tettelin H."/>
            <person name="Glass J.I."/>
            <person name="Rusch D."/>
            <person name="Podicherti R."/>
            <person name="Tsui H.-C.T."/>
            <person name="Winkler M.E."/>
        </authorList>
    </citation>
    <scope>NUCLEOTIDE SEQUENCE</scope>
</reference>
<sequence>MPLIKTLGACCDSSKHVDIHRIFTKSFSQAPWRSSAGLPLEAKSVTS</sequence>
<accession>A0A381PZD2</accession>
<gene>
    <name evidence="1" type="ORF">METZ01_LOCUS25249</name>
</gene>
<dbReference type="AlphaFoldDB" id="A0A381PZD2"/>
<name>A0A381PZD2_9ZZZZ</name>
<organism evidence="1">
    <name type="scientific">marine metagenome</name>
    <dbReference type="NCBI Taxonomy" id="408172"/>
    <lineage>
        <taxon>unclassified sequences</taxon>
        <taxon>metagenomes</taxon>
        <taxon>ecological metagenomes</taxon>
    </lineage>
</organism>
<protein>
    <submittedName>
        <fullName evidence="1">Uncharacterized protein</fullName>
    </submittedName>
</protein>
<proteinExistence type="predicted"/>